<evidence type="ECO:0000256" key="4">
    <source>
        <dbReference type="ARBA" id="ARBA00023163"/>
    </source>
</evidence>
<organism evidence="11 12">
    <name type="scientific">Apodemus speciosus</name>
    <name type="common">Large Japanese field mouse</name>
    <dbReference type="NCBI Taxonomy" id="105296"/>
    <lineage>
        <taxon>Eukaryota</taxon>
        <taxon>Metazoa</taxon>
        <taxon>Chordata</taxon>
        <taxon>Craniata</taxon>
        <taxon>Vertebrata</taxon>
        <taxon>Euteleostomi</taxon>
        <taxon>Mammalia</taxon>
        <taxon>Eutheria</taxon>
        <taxon>Euarchontoglires</taxon>
        <taxon>Glires</taxon>
        <taxon>Rodentia</taxon>
        <taxon>Myomorpha</taxon>
        <taxon>Muroidea</taxon>
        <taxon>Muridae</taxon>
        <taxon>Murinae</taxon>
        <taxon>Apodemus</taxon>
    </lineage>
</organism>
<dbReference type="SMART" id="SM00389">
    <property type="entry name" value="HOX"/>
    <property type="match status" value="1"/>
</dbReference>
<evidence type="ECO:0000259" key="10">
    <source>
        <dbReference type="PROSITE" id="PS50071"/>
    </source>
</evidence>
<dbReference type="InterPro" id="IPR001356">
    <property type="entry name" value="HD"/>
</dbReference>
<reference evidence="11 12" key="1">
    <citation type="submission" date="2024-08" db="EMBL/GenBank/DDBJ databases">
        <title>The draft genome of Apodemus speciosus.</title>
        <authorList>
            <person name="Nabeshima K."/>
            <person name="Suzuki S."/>
            <person name="Onuma M."/>
        </authorList>
    </citation>
    <scope>NUCLEOTIDE SEQUENCE [LARGE SCALE GENOMIC DNA]</scope>
    <source>
        <strain evidence="11">IB14-021</strain>
    </source>
</reference>
<evidence type="ECO:0000313" key="11">
    <source>
        <dbReference type="EMBL" id="GAB1291583.1"/>
    </source>
</evidence>
<gene>
    <name evidence="11" type="ORF">APTSU1_000681300</name>
</gene>
<dbReference type="CDD" id="cd00086">
    <property type="entry name" value="homeodomain"/>
    <property type="match status" value="1"/>
</dbReference>
<evidence type="ECO:0000256" key="7">
    <source>
        <dbReference type="PROSITE-ProRule" id="PRU00108"/>
    </source>
</evidence>
<feature type="region of interest" description="Disordered" evidence="9">
    <location>
        <begin position="1"/>
        <end position="51"/>
    </location>
</feature>
<keyword evidence="2 7" id="KW-0238">DNA-binding</keyword>
<evidence type="ECO:0000256" key="6">
    <source>
        <dbReference type="ARBA" id="ARBA00043972"/>
    </source>
</evidence>
<evidence type="ECO:0000256" key="8">
    <source>
        <dbReference type="RuleBase" id="RU000682"/>
    </source>
</evidence>
<protein>
    <submittedName>
        <fullName evidence="11">Oocyte-specific homeobox 5</fullName>
    </submittedName>
</protein>
<feature type="domain" description="Homeobox" evidence="10">
    <location>
        <begin position="44"/>
        <end position="104"/>
    </location>
</feature>
<dbReference type="GO" id="GO:0003677">
    <property type="term" value="F:DNA binding"/>
    <property type="evidence" value="ECO:0007669"/>
    <property type="project" value="UniProtKB-KW"/>
</dbReference>
<dbReference type="SUPFAM" id="SSF46689">
    <property type="entry name" value="Homeodomain-like"/>
    <property type="match status" value="1"/>
</dbReference>
<sequence length="267" mass="29757">MQSSLSVPERDLHLQEFQGSSRKSGPVVPSDKYGDHQSGPVTSRKQRKERTLYSKEQKRLLQEHFDKCQFPDRDQCVKLAASLHVTEIHIKIWFKNSRAKYKRMSVQNITEAVPETNGISKAAFESTHFPGSKPFVAAENGESMCSGTFGVASIPELSCSQETSLHHYQACDGDSFSHQDDMLVGHAPITVWDCGQSAAVEAQTDLEVTEALVGLEAATQGPEDAQCSGPSAEELWQRILEDFDNSEDWLTLRYTPTPSYAYQLLDL</sequence>
<dbReference type="PROSITE" id="PS00027">
    <property type="entry name" value="HOMEOBOX_1"/>
    <property type="match status" value="1"/>
</dbReference>
<name>A0ABQ0EX22_APOSI</name>
<keyword evidence="3 7" id="KW-0371">Homeobox</keyword>
<evidence type="ECO:0000256" key="5">
    <source>
        <dbReference type="ARBA" id="ARBA00023242"/>
    </source>
</evidence>
<feature type="DNA-binding region" description="Homeobox" evidence="7">
    <location>
        <begin position="46"/>
        <end position="105"/>
    </location>
</feature>
<dbReference type="PANTHER" id="PTHR24327:SF87">
    <property type="entry name" value="OBOX1-RELATED"/>
    <property type="match status" value="1"/>
</dbReference>
<keyword evidence="4" id="KW-0804">Transcription</keyword>
<dbReference type="InterPro" id="IPR050460">
    <property type="entry name" value="Distal-less_Homeobox_TF"/>
</dbReference>
<proteinExistence type="inferred from homology"/>
<dbReference type="Pfam" id="PF00046">
    <property type="entry name" value="Homeodomain"/>
    <property type="match status" value="1"/>
</dbReference>
<keyword evidence="12" id="KW-1185">Reference proteome</keyword>
<evidence type="ECO:0000256" key="1">
    <source>
        <dbReference type="ARBA" id="ARBA00023015"/>
    </source>
</evidence>
<keyword evidence="5 7" id="KW-0539">Nucleus</keyword>
<dbReference type="PANTHER" id="PTHR24327">
    <property type="entry name" value="HOMEOBOX PROTEIN"/>
    <property type="match status" value="1"/>
</dbReference>
<accession>A0ABQ0EX22</accession>
<evidence type="ECO:0000256" key="3">
    <source>
        <dbReference type="ARBA" id="ARBA00023155"/>
    </source>
</evidence>
<evidence type="ECO:0000256" key="9">
    <source>
        <dbReference type="SAM" id="MobiDB-lite"/>
    </source>
</evidence>
<comment type="similarity">
    <text evidence="6">Belongs to the paired homeobox family. Obox subfamily.</text>
</comment>
<dbReference type="EMBL" id="BAAFST010000007">
    <property type="protein sequence ID" value="GAB1291583.1"/>
    <property type="molecule type" value="Genomic_DNA"/>
</dbReference>
<dbReference type="InterPro" id="IPR017970">
    <property type="entry name" value="Homeobox_CS"/>
</dbReference>
<comment type="subcellular location">
    <subcellularLocation>
        <location evidence="7 8">Nucleus</location>
    </subcellularLocation>
</comment>
<comment type="caution">
    <text evidence="11">The sequence shown here is derived from an EMBL/GenBank/DDBJ whole genome shotgun (WGS) entry which is preliminary data.</text>
</comment>
<dbReference type="InterPro" id="IPR009057">
    <property type="entry name" value="Homeodomain-like_sf"/>
</dbReference>
<evidence type="ECO:0000313" key="12">
    <source>
        <dbReference type="Proteomes" id="UP001623349"/>
    </source>
</evidence>
<evidence type="ECO:0000256" key="2">
    <source>
        <dbReference type="ARBA" id="ARBA00023125"/>
    </source>
</evidence>
<dbReference type="Proteomes" id="UP001623349">
    <property type="component" value="Unassembled WGS sequence"/>
</dbReference>
<dbReference type="Gene3D" id="1.10.10.60">
    <property type="entry name" value="Homeodomain-like"/>
    <property type="match status" value="1"/>
</dbReference>
<keyword evidence="1" id="KW-0805">Transcription regulation</keyword>
<dbReference type="PROSITE" id="PS50071">
    <property type="entry name" value="HOMEOBOX_2"/>
    <property type="match status" value="1"/>
</dbReference>